<dbReference type="InterPro" id="IPR003593">
    <property type="entry name" value="AAA+_ATPase"/>
</dbReference>
<evidence type="ECO:0000256" key="2">
    <source>
        <dbReference type="ARBA" id="ARBA00022448"/>
    </source>
</evidence>
<evidence type="ECO:0000259" key="9">
    <source>
        <dbReference type="PROSITE" id="PS50893"/>
    </source>
</evidence>
<feature type="transmembrane region" description="Helical" evidence="8">
    <location>
        <begin position="435"/>
        <end position="456"/>
    </location>
</feature>
<gene>
    <name evidence="10" type="ORF">SteCoe_15360</name>
</gene>
<dbReference type="Pfam" id="PF00005">
    <property type="entry name" value="ABC_tran"/>
    <property type="match status" value="1"/>
</dbReference>
<dbReference type="AlphaFoldDB" id="A0A1R2C3Z5"/>
<feature type="transmembrane region" description="Helical" evidence="8">
    <location>
        <begin position="391"/>
        <end position="415"/>
    </location>
</feature>
<dbReference type="InterPro" id="IPR050352">
    <property type="entry name" value="ABCG_transporters"/>
</dbReference>
<dbReference type="GO" id="GO:0016020">
    <property type="term" value="C:membrane"/>
    <property type="evidence" value="ECO:0007669"/>
    <property type="project" value="UniProtKB-SubCell"/>
</dbReference>
<proteinExistence type="predicted"/>
<feature type="domain" description="ABC transporter" evidence="9">
    <location>
        <begin position="18"/>
        <end position="267"/>
    </location>
</feature>
<keyword evidence="5" id="KW-0067">ATP-binding</keyword>
<keyword evidence="7 8" id="KW-0472">Membrane</keyword>
<dbReference type="Pfam" id="PF19055">
    <property type="entry name" value="ABC2_membrane_7"/>
    <property type="match status" value="1"/>
</dbReference>
<dbReference type="EMBL" id="MPUH01000295">
    <property type="protein sequence ID" value="OMJ83689.1"/>
    <property type="molecule type" value="Genomic_DNA"/>
</dbReference>
<evidence type="ECO:0000256" key="1">
    <source>
        <dbReference type="ARBA" id="ARBA00004141"/>
    </source>
</evidence>
<dbReference type="GO" id="GO:0140359">
    <property type="term" value="F:ABC-type transporter activity"/>
    <property type="evidence" value="ECO:0007669"/>
    <property type="project" value="InterPro"/>
</dbReference>
<comment type="caution">
    <text evidence="10">The sequence shown here is derived from an EMBL/GenBank/DDBJ whole genome shotgun (WGS) entry which is preliminary data.</text>
</comment>
<feature type="transmembrane region" description="Helical" evidence="8">
    <location>
        <begin position="494"/>
        <end position="511"/>
    </location>
</feature>
<keyword evidence="2" id="KW-0813">Transport</keyword>
<feature type="transmembrane region" description="Helical" evidence="8">
    <location>
        <begin position="569"/>
        <end position="587"/>
    </location>
</feature>
<evidence type="ECO:0000256" key="5">
    <source>
        <dbReference type="ARBA" id="ARBA00022840"/>
    </source>
</evidence>
<dbReference type="GO" id="GO:0005524">
    <property type="term" value="F:ATP binding"/>
    <property type="evidence" value="ECO:0007669"/>
    <property type="project" value="UniProtKB-KW"/>
</dbReference>
<evidence type="ECO:0000256" key="4">
    <source>
        <dbReference type="ARBA" id="ARBA00022741"/>
    </source>
</evidence>
<evidence type="ECO:0000256" key="3">
    <source>
        <dbReference type="ARBA" id="ARBA00022692"/>
    </source>
</evidence>
<keyword evidence="11" id="KW-1185">Reference proteome</keyword>
<dbReference type="Proteomes" id="UP000187209">
    <property type="component" value="Unassembled WGS sequence"/>
</dbReference>
<protein>
    <recommendedName>
        <fullName evidence="9">ABC transporter domain-containing protein</fullName>
    </recommendedName>
</protein>
<dbReference type="InterPro" id="IPR027417">
    <property type="entry name" value="P-loop_NTPase"/>
</dbReference>
<keyword evidence="6 8" id="KW-1133">Transmembrane helix</keyword>
<evidence type="ECO:0000313" key="11">
    <source>
        <dbReference type="Proteomes" id="UP000187209"/>
    </source>
</evidence>
<dbReference type="Gene3D" id="3.40.50.300">
    <property type="entry name" value="P-loop containing nucleotide triphosphate hydrolases"/>
    <property type="match status" value="1"/>
</dbReference>
<feature type="transmembrane region" description="Helical" evidence="8">
    <location>
        <begin position="468"/>
        <end position="487"/>
    </location>
</feature>
<dbReference type="PANTHER" id="PTHR48041">
    <property type="entry name" value="ABC TRANSPORTER G FAMILY MEMBER 28"/>
    <property type="match status" value="1"/>
</dbReference>
<dbReference type="SUPFAM" id="SSF52540">
    <property type="entry name" value="P-loop containing nucleoside triphosphate hydrolases"/>
    <property type="match status" value="1"/>
</dbReference>
<dbReference type="CDD" id="cd03213">
    <property type="entry name" value="ABCG_EPDR"/>
    <property type="match status" value="1"/>
</dbReference>
<name>A0A1R2C3Z5_9CILI</name>
<reference evidence="10 11" key="1">
    <citation type="submission" date="2016-11" db="EMBL/GenBank/DDBJ databases">
        <title>The macronuclear genome of Stentor coeruleus: a giant cell with tiny introns.</title>
        <authorList>
            <person name="Slabodnick M."/>
            <person name="Ruby J.G."/>
            <person name="Reiff S.B."/>
            <person name="Swart E.C."/>
            <person name="Gosai S."/>
            <person name="Prabakaran S."/>
            <person name="Witkowska E."/>
            <person name="Larue G.E."/>
            <person name="Fisher S."/>
            <person name="Freeman R.M."/>
            <person name="Gunawardena J."/>
            <person name="Chu W."/>
            <person name="Stover N.A."/>
            <person name="Gregory B.D."/>
            <person name="Nowacki M."/>
            <person name="Derisi J."/>
            <person name="Roy S.W."/>
            <person name="Marshall W.F."/>
            <person name="Sood P."/>
        </authorList>
    </citation>
    <scope>NUCLEOTIDE SEQUENCE [LARGE SCALE GENOMIC DNA]</scope>
    <source>
        <strain evidence="10">WM001</strain>
    </source>
</reference>
<dbReference type="Pfam" id="PF01061">
    <property type="entry name" value="ABC2_membrane"/>
    <property type="match status" value="1"/>
</dbReference>
<evidence type="ECO:0000313" key="10">
    <source>
        <dbReference type="EMBL" id="OMJ83689.1"/>
    </source>
</evidence>
<keyword evidence="4" id="KW-0547">Nucleotide-binding</keyword>
<dbReference type="PROSITE" id="PS50893">
    <property type="entry name" value="ABC_TRANSPORTER_2"/>
    <property type="match status" value="1"/>
</dbReference>
<comment type="subcellular location">
    <subcellularLocation>
        <location evidence="1">Membrane</location>
        <topology evidence="1">Multi-pass membrane protein</topology>
    </subcellularLocation>
</comment>
<sequence>MSNTKDRLISPAEESPILRVDLVWKDIYCSHEAEGKPKRDILKGISGYAHSGEFLAIMGTSGAGKTTLLNHISGKEKSTAVLKYRGQILANAQDIESINYARYVGYVTQEDILLDLLTVRESILFAARLKTSGPDTEKIVKVEGLIEELNLSKCQHTLIGSYFVKGVSSGEKKRTCIAIELITSPSILFLDEPTSGLDSYTSLQVIDVMNRQAAKGRTVLSTIHQPNSDIYARFDKLLLLCDGYVMYHGSAKDAVKYFSELNYLCPRTSNPADYFMEILHIMRPEAKTSEEEEKIQLFRDNFLSRGRLNYVSKSGDGELEKVSSKYTATFCDQLYRCTQRSVLLLVRNPKLTYFKLGILIFVAVLMDMLYWKLDDSTKESNVNDRNGSLFFIVNTMIYANLHSTIVNFPLIREVFLKEYRGKMYGVFAFYLAKNLADLIAEVGLSLIFGICVYWAIGYNTQSPDKPVIFFILLILTHMSGTSLGLLAGCWFKRLDIALSMGSVVALPFYYFSGYIRQTDTITIALRWIADLSVFRWGFDGLILNQYHGFDGGLEIRDNLNIHGSVGECIAYLTTIMLTLRIVSFIGLRYNATR</sequence>
<dbReference type="OrthoDB" id="184675at2759"/>
<dbReference type="InterPro" id="IPR043926">
    <property type="entry name" value="ABCG_dom"/>
</dbReference>
<keyword evidence="3 8" id="KW-0812">Transmembrane</keyword>
<organism evidence="10 11">
    <name type="scientific">Stentor coeruleus</name>
    <dbReference type="NCBI Taxonomy" id="5963"/>
    <lineage>
        <taxon>Eukaryota</taxon>
        <taxon>Sar</taxon>
        <taxon>Alveolata</taxon>
        <taxon>Ciliophora</taxon>
        <taxon>Postciliodesmatophora</taxon>
        <taxon>Heterotrichea</taxon>
        <taxon>Heterotrichida</taxon>
        <taxon>Stentoridae</taxon>
        <taxon>Stentor</taxon>
    </lineage>
</organism>
<dbReference type="SMART" id="SM00382">
    <property type="entry name" value="AAA"/>
    <property type="match status" value="1"/>
</dbReference>
<accession>A0A1R2C3Z5</accession>
<dbReference type="GO" id="GO:0016887">
    <property type="term" value="F:ATP hydrolysis activity"/>
    <property type="evidence" value="ECO:0007669"/>
    <property type="project" value="InterPro"/>
</dbReference>
<evidence type="ECO:0000256" key="7">
    <source>
        <dbReference type="ARBA" id="ARBA00023136"/>
    </source>
</evidence>
<dbReference type="InterPro" id="IPR003439">
    <property type="entry name" value="ABC_transporter-like_ATP-bd"/>
</dbReference>
<dbReference type="InterPro" id="IPR013525">
    <property type="entry name" value="ABC2_TM"/>
</dbReference>
<dbReference type="PANTHER" id="PTHR48041:SF139">
    <property type="entry name" value="PROTEIN SCARLET"/>
    <property type="match status" value="1"/>
</dbReference>
<feature type="transmembrane region" description="Helical" evidence="8">
    <location>
        <begin position="353"/>
        <end position="371"/>
    </location>
</feature>
<evidence type="ECO:0000256" key="6">
    <source>
        <dbReference type="ARBA" id="ARBA00022989"/>
    </source>
</evidence>
<evidence type="ECO:0000256" key="8">
    <source>
        <dbReference type="SAM" id="Phobius"/>
    </source>
</evidence>